<dbReference type="Pfam" id="PF00172">
    <property type="entry name" value="Zn_clus"/>
    <property type="match status" value="1"/>
</dbReference>
<accession>A0A8H7WCR7</accession>
<keyword evidence="5" id="KW-0539">Nucleus</keyword>
<comment type="subcellular location">
    <subcellularLocation>
        <location evidence="1">Nucleus</location>
    </subcellularLocation>
</comment>
<evidence type="ECO:0000313" key="9">
    <source>
        <dbReference type="Proteomes" id="UP000664132"/>
    </source>
</evidence>
<evidence type="ECO:0000259" key="7">
    <source>
        <dbReference type="PROSITE" id="PS50048"/>
    </source>
</evidence>
<dbReference type="InterPro" id="IPR050815">
    <property type="entry name" value="TF_fung"/>
</dbReference>
<keyword evidence="2" id="KW-0479">Metal-binding</keyword>
<proteinExistence type="predicted"/>
<dbReference type="PROSITE" id="PS50048">
    <property type="entry name" value="ZN2_CY6_FUNGAL_2"/>
    <property type="match status" value="1"/>
</dbReference>
<protein>
    <recommendedName>
        <fullName evidence="7">Zn(2)-C6 fungal-type domain-containing protein</fullName>
    </recommendedName>
</protein>
<dbReference type="PANTHER" id="PTHR47338">
    <property type="entry name" value="ZN(II)2CYS6 TRANSCRIPTION FACTOR (EUROFUNG)-RELATED"/>
    <property type="match status" value="1"/>
</dbReference>
<dbReference type="InterPro" id="IPR001138">
    <property type="entry name" value="Zn2Cys6_DnaBD"/>
</dbReference>
<dbReference type="SMART" id="SM00066">
    <property type="entry name" value="GAL4"/>
    <property type="match status" value="1"/>
</dbReference>
<feature type="compositionally biased region" description="Low complexity" evidence="6">
    <location>
        <begin position="64"/>
        <end position="75"/>
    </location>
</feature>
<dbReference type="SUPFAM" id="SSF57701">
    <property type="entry name" value="Zn2/Cys6 DNA-binding domain"/>
    <property type="match status" value="1"/>
</dbReference>
<evidence type="ECO:0000256" key="5">
    <source>
        <dbReference type="ARBA" id="ARBA00023242"/>
    </source>
</evidence>
<dbReference type="Pfam" id="PF04082">
    <property type="entry name" value="Fungal_trans"/>
    <property type="match status" value="1"/>
</dbReference>
<dbReference type="Proteomes" id="UP000664132">
    <property type="component" value="Unassembled WGS sequence"/>
</dbReference>
<evidence type="ECO:0000256" key="6">
    <source>
        <dbReference type="SAM" id="MobiDB-lite"/>
    </source>
</evidence>
<dbReference type="PANTHER" id="PTHR47338:SF20">
    <property type="entry name" value="ZN(II)2CYS6 TRANSCRIPTION FACTOR (EUROFUNG)"/>
    <property type="match status" value="1"/>
</dbReference>
<dbReference type="GO" id="GO:0000981">
    <property type="term" value="F:DNA-binding transcription factor activity, RNA polymerase II-specific"/>
    <property type="evidence" value="ECO:0007669"/>
    <property type="project" value="InterPro"/>
</dbReference>
<dbReference type="EMBL" id="JAFJYH010000049">
    <property type="protein sequence ID" value="KAG4422425.1"/>
    <property type="molecule type" value="Genomic_DNA"/>
</dbReference>
<evidence type="ECO:0000313" key="8">
    <source>
        <dbReference type="EMBL" id="KAG4422425.1"/>
    </source>
</evidence>
<dbReference type="OrthoDB" id="3862662at2759"/>
<name>A0A8H7WCR7_9HELO</name>
<dbReference type="CDD" id="cd00067">
    <property type="entry name" value="GAL4"/>
    <property type="match status" value="1"/>
</dbReference>
<feature type="domain" description="Zn(2)-C6 fungal-type" evidence="7">
    <location>
        <begin position="12"/>
        <end position="42"/>
    </location>
</feature>
<evidence type="ECO:0000256" key="2">
    <source>
        <dbReference type="ARBA" id="ARBA00022723"/>
    </source>
</evidence>
<keyword evidence="4" id="KW-0804">Transcription</keyword>
<keyword evidence="9" id="KW-1185">Reference proteome</keyword>
<dbReference type="InterPro" id="IPR036864">
    <property type="entry name" value="Zn2-C6_fun-type_DNA-bd_sf"/>
</dbReference>
<comment type="caution">
    <text evidence="8">The sequence shown here is derived from an EMBL/GenBank/DDBJ whole genome shotgun (WGS) entry which is preliminary data.</text>
</comment>
<dbReference type="InterPro" id="IPR007219">
    <property type="entry name" value="XnlR_reg_dom"/>
</dbReference>
<dbReference type="GO" id="GO:0003677">
    <property type="term" value="F:DNA binding"/>
    <property type="evidence" value="ECO:0007669"/>
    <property type="project" value="InterPro"/>
</dbReference>
<dbReference type="GO" id="GO:0008270">
    <property type="term" value="F:zinc ion binding"/>
    <property type="evidence" value="ECO:0007669"/>
    <property type="project" value="InterPro"/>
</dbReference>
<gene>
    <name evidence="8" type="ORF">IFR04_004449</name>
</gene>
<dbReference type="Gene3D" id="4.10.240.10">
    <property type="entry name" value="Zn(2)-C6 fungal-type DNA-binding domain"/>
    <property type="match status" value="1"/>
</dbReference>
<reference evidence="8" key="1">
    <citation type="submission" date="2021-02" db="EMBL/GenBank/DDBJ databases">
        <title>Genome sequence Cadophora malorum strain M34.</title>
        <authorList>
            <person name="Stefanovic E."/>
            <person name="Vu D."/>
            <person name="Scully C."/>
            <person name="Dijksterhuis J."/>
            <person name="Roader J."/>
            <person name="Houbraken J."/>
        </authorList>
    </citation>
    <scope>NUCLEOTIDE SEQUENCE</scope>
    <source>
        <strain evidence="8">M34</strain>
    </source>
</reference>
<feature type="region of interest" description="Disordered" evidence="6">
    <location>
        <begin position="1"/>
        <end position="26"/>
    </location>
</feature>
<evidence type="ECO:0000256" key="4">
    <source>
        <dbReference type="ARBA" id="ARBA00023163"/>
    </source>
</evidence>
<dbReference type="AlphaFoldDB" id="A0A8H7WCR7"/>
<evidence type="ECO:0000256" key="3">
    <source>
        <dbReference type="ARBA" id="ARBA00023015"/>
    </source>
</evidence>
<dbReference type="CDD" id="cd12148">
    <property type="entry name" value="fungal_TF_MHR"/>
    <property type="match status" value="1"/>
</dbReference>
<sequence length="521" mass="58179">MTPQTSKQQNLSCSSCKDRKRKCDRGLPKCSLCSRRNLICDYPTRRRREASRPQPHAQSQTYPSPQASTPASTSVSQIPGATAVLSPPNSEFPPVFYLDNAVYQNSLVPKPSPTALIPPSIISLIGDASNWSSTATVYFKTVHTWMPIVSKKRFFENVPIDDTARSPLCSDYALLILCMELSMWMPREQDPRTKAYLAAKSFYLELEIQGIASIQLLQALILLACYEMGHAIFPSAAVSIEACVRYGQALGINWEPKSSKKPFAWIDREEQNRVWWAVFMLECVSRIGYPRSPPLVQSPSPEVHLPASTPAWDEGLMPVKNLTILQPRSNQDLGPFATMAEATRLLSRVLEHVAVTDVDEQHDQEALILDRALKALGSVVEYEGDYNKLSIMNQTTMCSISLIILHEAHASKHSSSVSEYFQTVHHTKHVTNSVSISREEFTRSLTDVASIHSCVREASPYLTTLLYQSAIANLRLDQETGSEDSSKALHTMKTALAQFDNRWRASGAYLRILEAREVSAM</sequence>
<dbReference type="PROSITE" id="PS00463">
    <property type="entry name" value="ZN2_CY6_FUNGAL_1"/>
    <property type="match status" value="1"/>
</dbReference>
<dbReference type="GO" id="GO:0005634">
    <property type="term" value="C:nucleus"/>
    <property type="evidence" value="ECO:0007669"/>
    <property type="project" value="UniProtKB-SubCell"/>
</dbReference>
<organism evidence="8 9">
    <name type="scientific">Cadophora malorum</name>
    <dbReference type="NCBI Taxonomy" id="108018"/>
    <lineage>
        <taxon>Eukaryota</taxon>
        <taxon>Fungi</taxon>
        <taxon>Dikarya</taxon>
        <taxon>Ascomycota</taxon>
        <taxon>Pezizomycotina</taxon>
        <taxon>Leotiomycetes</taxon>
        <taxon>Helotiales</taxon>
        <taxon>Ploettnerulaceae</taxon>
        <taxon>Cadophora</taxon>
    </lineage>
</organism>
<dbReference type="GO" id="GO:0006351">
    <property type="term" value="P:DNA-templated transcription"/>
    <property type="evidence" value="ECO:0007669"/>
    <property type="project" value="InterPro"/>
</dbReference>
<feature type="region of interest" description="Disordered" evidence="6">
    <location>
        <begin position="44"/>
        <end position="75"/>
    </location>
</feature>
<evidence type="ECO:0000256" key="1">
    <source>
        <dbReference type="ARBA" id="ARBA00004123"/>
    </source>
</evidence>
<feature type="compositionally biased region" description="Polar residues" evidence="6">
    <location>
        <begin position="1"/>
        <end position="15"/>
    </location>
</feature>
<keyword evidence="3" id="KW-0805">Transcription regulation</keyword>